<feature type="region of interest" description="Disordered" evidence="1">
    <location>
        <begin position="253"/>
        <end position="279"/>
    </location>
</feature>
<evidence type="ECO:0000313" key="2">
    <source>
        <dbReference type="EMBL" id="KAL0634701.1"/>
    </source>
</evidence>
<evidence type="ECO:0000256" key="1">
    <source>
        <dbReference type="SAM" id="MobiDB-lite"/>
    </source>
</evidence>
<protein>
    <submittedName>
        <fullName evidence="2">Uncharacterized protein</fullName>
    </submittedName>
</protein>
<evidence type="ECO:0000313" key="3">
    <source>
        <dbReference type="Proteomes" id="UP001447188"/>
    </source>
</evidence>
<dbReference type="Proteomes" id="UP001447188">
    <property type="component" value="Unassembled WGS sequence"/>
</dbReference>
<proteinExistence type="predicted"/>
<accession>A0ABR3GFF0</accession>
<organism evidence="2 3">
    <name type="scientific">Discina gigas</name>
    <dbReference type="NCBI Taxonomy" id="1032678"/>
    <lineage>
        <taxon>Eukaryota</taxon>
        <taxon>Fungi</taxon>
        <taxon>Dikarya</taxon>
        <taxon>Ascomycota</taxon>
        <taxon>Pezizomycotina</taxon>
        <taxon>Pezizomycetes</taxon>
        <taxon>Pezizales</taxon>
        <taxon>Discinaceae</taxon>
        <taxon>Discina</taxon>
    </lineage>
</organism>
<sequence>MAELFENDTAPIVVLKVFTSAANPSKMRVIECHKRARICVDMKNTHIQKVWDVEQERQRVAGLNDTSIKNYIMFSCNYERDDWDFMSVYFPETHCEYIFRDADGVAQWYFQPRTGFNPDNDLPVGSDYIRHKFFQTSLVPVRQSLFNSLSALLKFVTVALSWPDERRGGADIRYNLEIRLNDQHLVERPERIDPDAHTKHYIRGGTDLRHITDILCGHPSLRPPTKIGLRLMSIVPTINENIPGMPHITIEESNGEEQPRARSTHTRGRPAPAPTPTRR</sequence>
<gene>
    <name evidence="2" type="ORF">Q9L58_006366</name>
</gene>
<reference evidence="2 3" key="1">
    <citation type="submission" date="2024-02" db="EMBL/GenBank/DDBJ databases">
        <title>Discinaceae phylogenomics.</title>
        <authorList>
            <person name="Dirks A.C."/>
            <person name="James T.Y."/>
        </authorList>
    </citation>
    <scope>NUCLEOTIDE SEQUENCE [LARGE SCALE GENOMIC DNA]</scope>
    <source>
        <strain evidence="2 3">ACD0624</strain>
    </source>
</reference>
<dbReference type="EMBL" id="JBBBZM010000087">
    <property type="protein sequence ID" value="KAL0634701.1"/>
    <property type="molecule type" value="Genomic_DNA"/>
</dbReference>
<name>A0ABR3GFF0_9PEZI</name>
<keyword evidence="3" id="KW-1185">Reference proteome</keyword>
<comment type="caution">
    <text evidence="2">The sequence shown here is derived from an EMBL/GenBank/DDBJ whole genome shotgun (WGS) entry which is preliminary data.</text>
</comment>